<dbReference type="VEuPathDB" id="FungiDB:I7I53_01536"/>
<organism evidence="1 2">
    <name type="scientific">Ajellomyces capsulatus (strain H88)</name>
    <name type="common">Darling's disease fungus</name>
    <name type="synonym">Histoplasma capsulatum</name>
    <dbReference type="NCBI Taxonomy" id="544711"/>
    <lineage>
        <taxon>Eukaryota</taxon>
        <taxon>Fungi</taxon>
        <taxon>Dikarya</taxon>
        <taxon>Ascomycota</taxon>
        <taxon>Pezizomycotina</taxon>
        <taxon>Eurotiomycetes</taxon>
        <taxon>Eurotiomycetidae</taxon>
        <taxon>Onygenales</taxon>
        <taxon>Ajellomycetaceae</taxon>
        <taxon>Histoplasma</taxon>
    </lineage>
</organism>
<dbReference type="Proteomes" id="UP000663419">
    <property type="component" value="Chromosome 3"/>
</dbReference>
<dbReference type="EMBL" id="CP069104">
    <property type="protein sequence ID" value="QSS54082.1"/>
    <property type="molecule type" value="Genomic_DNA"/>
</dbReference>
<evidence type="ECO:0000313" key="1">
    <source>
        <dbReference type="EMBL" id="QSS54082.1"/>
    </source>
</evidence>
<proteinExistence type="predicted"/>
<sequence length="78" mass="9094">MPTPWPGLDIIYKFCLVIPSNPIPTPMPFIKIVSLSPSFLNYHLHLSFAPIRPEKYSTISAFKEHNSKRDQRSHFFYS</sequence>
<accession>A0A8A1LPZ2</accession>
<reference evidence="1" key="1">
    <citation type="submission" date="2021-01" db="EMBL/GenBank/DDBJ databases">
        <title>Chromosome-level genome assembly of a human fungal pathogen reveals clustering of transcriptionally co-regulated genes.</title>
        <authorList>
            <person name="Voorhies M."/>
            <person name="Cohen S."/>
            <person name="Shea T.P."/>
            <person name="Petrus S."/>
            <person name="Munoz J.F."/>
            <person name="Poplawski S."/>
            <person name="Goldman W.E."/>
            <person name="Michael T."/>
            <person name="Cuomo C.A."/>
            <person name="Sil A."/>
            <person name="Beyhan S."/>
        </authorList>
    </citation>
    <scope>NUCLEOTIDE SEQUENCE</scope>
    <source>
        <strain evidence="1">H88</strain>
    </source>
</reference>
<name>A0A8A1LPZ2_AJEC8</name>
<dbReference type="AlphaFoldDB" id="A0A8A1LPZ2"/>
<gene>
    <name evidence="1" type="ORF">I7I53_01536</name>
</gene>
<evidence type="ECO:0000313" key="2">
    <source>
        <dbReference type="Proteomes" id="UP000663419"/>
    </source>
</evidence>
<protein>
    <submittedName>
        <fullName evidence="1">Uncharacterized protein</fullName>
    </submittedName>
</protein>